<dbReference type="EMBL" id="JAPFFF010000014">
    <property type="protein sequence ID" value="KAK8871039.1"/>
    <property type="molecule type" value="Genomic_DNA"/>
</dbReference>
<evidence type="ECO:0000313" key="4">
    <source>
        <dbReference type="Proteomes" id="UP001470230"/>
    </source>
</evidence>
<feature type="compositionally biased region" description="Basic residues" evidence="2">
    <location>
        <begin position="430"/>
        <end position="444"/>
    </location>
</feature>
<feature type="region of interest" description="Disordered" evidence="2">
    <location>
        <begin position="480"/>
        <end position="533"/>
    </location>
</feature>
<comment type="caution">
    <text evidence="3">The sequence shown here is derived from an EMBL/GenBank/DDBJ whole genome shotgun (WGS) entry which is preliminary data.</text>
</comment>
<proteinExistence type="predicted"/>
<feature type="coiled-coil region" evidence="1">
    <location>
        <begin position="163"/>
        <end position="211"/>
    </location>
</feature>
<feature type="region of interest" description="Disordered" evidence="2">
    <location>
        <begin position="608"/>
        <end position="631"/>
    </location>
</feature>
<protein>
    <submittedName>
        <fullName evidence="3">Uncharacterized protein</fullName>
    </submittedName>
</protein>
<evidence type="ECO:0000313" key="3">
    <source>
        <dbReference type="EMBL" id="KAK8871039.1"/>
    </source>
</evidence>
<dbReference type="Proteomes" id="UP001470230">
    <property type="component" value="Unassembled WGS sequence"/>
</dbReference>
<keyword evidence="4" id="KW-1185">Reference proteome</keyword>
<dbReference type="PANTHER" id="PTHR47026">
    <property type="entry name" value="PIGMENTOSA GTPASE REGULATOR-LIKE PROTEIN, PUTATIVE-RELATED"/>
    <property type="match status" value="1"/>
</dbReference>
<evidence type="ECO:0000256" key="2">
    <source>
        <dbReference type="SAM" id="MobiDB-lite"/>
    </source>
</evidence>
<feature type="compositionally biased region" description="Basic and acidic residues" evidence="2">
    <location>
        <begin position="453"/>
        <end position="466"/>
    </location>
</feature>
<reference evidence="3 4" key="1">
    <citation type="submission" date="2024-04" db="EMBL/GenBank/DDBJ databases">
        <title>Tritrichomonas musculus Genome.</title>
        <authorList>
            <person name="Alves-Ferreira E."/>
            <person name="Grigg M."/>
            <person name="Lorenzi H."/>
            <person name="Galac M."/>
        </authorList>
    </citation>
    <scope>NUCLEOTIDE SEQUENCE [LARGE SCALE GENOMIC DNA]</scope>
    <source>
        <strain evidence="3 4">EAF2021</strain>
    </source>
</reference>
<dbReference type="PANTHER" id="PTHR47026:SF2">
    <property type="entry name" value="FLAGELLAR ASSOCIATED PROTEIN"/>
    <property type="match status" value="1"/>
</dbReference>
<accession>A0ABR2IZG0</accession>
<gene>
    <name evidence="3" type="ORF">M9Y10_008952</name>
</gene>
<sequence length="762" mass="89135">MYEEEERTLTRIVREILGGKPVSDYPFDMFPKIKNYLYELKEKAISLGQNDRIKLIKRAFIEIKEVEKKHQKEILQDEKTSSETIKLSDSELEAMIDKMIVGEKIDPFNISLIPPLIKRLKKRIKNHIINDDFEMAQNYEDLHQILLTELRNGETNGQKEWLQKTILEKLEKAEQKLKEIEEAYRQHLNENERVTAEAINKENQLNQIELNDFDAETQGPLPPFSKTFSSELQNLRETQKKLIICKRYKEAAIVRDKIKEIIEIELEGIEDKHLRSREARREQLLDSHYQKIDCILTKSDSQKINIDYIFGKKISSLKKQIDFYERQLDMINSSKRLNTQFNPAVSFDVSPDEYQPKILKSRTPMSVRQLSMREPWSLLFDASKRLNVTKIDELAEPHWKTIEPRQTDTEVYSQFVTSLVSTPKSWERVHQRKVSSAKSQRKKWQNNQSIYSSDRRNRSEEKQRRINKKIEYYENVNDENFTEDTNTTTPNRTKKKRNKQNMRSSSQSRSKNDKINEINIQTPSNNINYNHDNLTNRSKNNFISYSDNIRNSQKGKNSNIRKSFNSYSSTIYYNNSNNKSQKQNKNINNKVTISNTLEYDNLVSNFESSSTFHKSNNSNSNKRSSSKSLSQSVKYNNLTNPTQSSKLINSMSETASTTTITKSSSNVGNIQSISSSSSRKQDDISNTIKKTKKSNKSDSLELSSNIYYNGLTYTQFIDARRNKAMQTKKKKTLYNLFGEKSDFEKFCQTVPPSRKEQLPIYL</sequence>
<name>A0ABR2IZG0_9EUKA</name>
<feature type="region of interest" description="Disordered" evidence="2">
    <location>
        <begin position="426"/>
        <end position="466"/>
    </location>
</feature>
<evidence type="ECO:0000256" key="1">
    <source>
        <dbReference type="SAM" id="Coils"/>
    </source>
</evidence>
<feature type="region of interest" description="Disordered" evidence="2">
    <location>
        <begin position="659"/>
        <end position="685"/>
    </location>
</feature>
<feature type="compositionally biased region" description="Polar residues" evidence="2">
    <location>
        <begin position="518"/>
        <end position="533"/>
    </location>
</feature>
<keyword evidence="1" id="KW-0175">Coiled coil</keyword>
<organism evidence="3 4">
    <name type="scientific">Tritrichomonas musculus</name>
    <dbReference type="NCBI Taxonomy" id="1915356"/>
    <lineage>
        <taxon>Eukaryota</taxon>
        <taxon>Metamonada</taxon>
        <taxon>Parabasalia</taxon>
        <taxon>Tritrichomonadida</taxon>
        <taxon>Tritrichomonadidae</taxon>
        <taxon>Tritrichomonas</taxon>
    </lineage>
</organism>